<dbReference type="InterPro" id="IPR002885">
    <property type="entry name" value="PPR_rpt"/>
</dbReference>
<dbReference type="PROSITE" id="PS51375">
    <property type="entry name" value="PPR"/>
    <property type="match status" value="1"/>
</dbReference>
<dbReference type="InterPro" id="IPR011990">
    <property type="entry name" value="TPR-like_helical_dom_sf"/>
</dbReference>
<gene>
    <name evidence="4" type="ORF">PCOR1329_LOCUS79986</name>
</gene>
<evidence type="ECO:0000313" key="4">
    <source>
        <dbReference type="EMBL" id="CAK0903781.1"/>
    </source>
</evidence>
<dbReference type="Gene3D" id="1.25.40.10">
    <property type="entry name" value="Tetratricopeptide repeat domain"/>
    <property type="match status" value="1"/>
</dbReference>
<accession>A0ABN9XYF9</accession>
<sequence>RNLSRVAVAILALAVIEFCLIAAPEPEAKGPQPEAENTLLLQTFTGKASSGHAIRDSARPPAVALCVPIFMYLSAKSSSAKSASKAATKGPPTPPLRPRRGRVGGGSTSDSPRSEESAPAAPRQQPRQARAAPPSRRPMHAEAARTGAAGARAGAGPSHLPPGLQLPELDVAVDFGGAAEGPRVADSAAHGALLRLHAAAKVGDAAAAEAIASNLMAKGSQMPVVGYGALISAYAKAGDAMGAERWLNELIQMGVAKPNTICVNITISAHAKNAGGRLPARRAVAAQDAEARRRVRRHELQRRHRRLRPCGQPRPGGEVAADHVGVFCQAERRQLLLGHPRVRQGRGHAPGRGLA</sequence>
<comment type="caution">
    <text evidence="4">The sequence shown here is derived from an EMBL/GenBank/DDBJ whole genome shotgun (WGS) entry which is preliminary data.</text>
</comment>
<evidence type="ECO:0000256" key="2">
    <source>
        <dbReference type="SAM" id="MobiDB-lite"/>
    </source>
</evidence>
<evidence type="ECO:0000313" key="5">
    <source>
        <dbReference type="Proteomes" id="UP001189429"/>
    </source>
</evidence>
<feature type="repeat" description="PPR" evidence="1">
    <location>
        <begin position="223"/>
        <end position="257"/>
    </location>
</feature>
<evidence type="ECO:0008006" key="6">
    <source>
        <dbReference type="Google" id="ProtNLM"/>
    </source>
</evidence>
<evidence type="ECO:0000256" key="1">
    <source>
        <dbReference type="PROSITE-ProRule" id="PRU00708"/>
    </source>
</evidence>
<evidence type="ECO:0000256" key="3">
    <source>
        <dbReference type="SAM" id="SignalP"/>
    </source>
</evidence>
<feature type="compositionally biased region" description="Low complexity" evidence="2">
    <location>
        <begin position="144"/>
        <end position="156"/>
    </location>
</feature>
<feature type="non-terminal residue" evidence="4">
    <location>
        <position position="1"/>
    </location>
</feature>
<reference evidence="4" key="1">
    <citation type="submission" date="2023-10" db="EMBL/GenBank/DDBJ databases">
        <authorList>
            <person name="Chen Y."/>
            <person name="Shah S."/>
            <person name="Dougan E. K."/>
            <person name="Thang M."/>
            <person name="Chan C."/>
        </authorList>
    </citation>
    <scope>NUCLEOTIDE SEQUENCE [LARGE SCALE GENOMIC DNA]</scope>
</reference>
<feature type="signal peptide" evidence="3">
    <location>
        <begin position="1"/>
        <end position="22"/>
    </location>
</feature>
<feature type="region of interest" description="Disordered" evidence="2">
    <location>
        <begin position="80"/>
        <end position="165"/>
    </location>
</feature>
<organism evidence="4 5">
    <name type="scientific">Prorocentrum cordatum</name>
    <dbReference type="NCBI Taxonomy" id="2364126"/>
    <lineage>
        <taxon>Eukaryota</taxon>
        <taxon>Sar</taxon>
        <taxon>Alveolata</taxon>
        <taxon>Dinophyceae</taxon>
        <taxon>Prorocentrales</taxon>
        <taxon>Prorocentraceae</taxon>
        <taxon>Prorocentrum</taxon>
    </lineage>
</organism>
<feature type="chain" id="PRO_5046413755" description="Pentacotripeptide-repeat region of PRORP domain-containing protein" evidence="3">
    <location>
        <begin position="23"/>
        <end position="355"/>
    </location>
</feature>
<feature type="compositionally biased region" description="Low complexity" evidence="2">
    <location>
        <begin position="117"/>
        <end position="134"/>
    </location>
</feature>
<keyword evidence="5" id="KW-1185">Reference proteome</keyword>
<proteinExistence type="predicted"/>
<dbReference type="Proteomes" id="UP001189429">
    <property type="component" value="Unassembled WGS sequence"/>
</dbReference>
<protein>
    <recommendedName>
        <fullName evidence="6">Pentacotripeptide-repeat region of PRORP domain-containing protein</fullName>
    </recommendedName>
</protein>
<dbReference type="EMBL" id="CAUYUJ010021286">
    <property type="protein sequence ID" value="CAK0903781.1"/>
    <property type="molecule type" value="Genomic_DNA"/>
</dbReference>
<name>A0ABN9XYF9_9DINO</name>
<keyword evidence="3" id="KW-0732">Signal</keyword>